<dbReference type="PRINTS" id="PR00252">
    <property type="entry name" value="NRIONCHANNEL"/>
</dbReference>
<keyword evidence="3" id="KW-0813">Transport</keyword>
<reference evidence="5 6" key="1">
    <citation type="submission" date="2016-04" db="EMBL/GenBank/DDBJ databases">
        <title>The genome of Intoshia linei affirms orthonectids as highly simplified spiralians.</title>
        <authorList>
            <person name="Mikhailov K.V."/>
            <person name="Slusarev G.S."/>
            <person name="Nikitin M.A."/>
            <person name="Logacheva M.D."/>
            <person name="Penin A."/>
            <person name="Aleoshin V."/>
            <person name="Panchin Y.V."/>
        </authorList>
    </citation>
    <scope>NUCLEOTIDE SEQUENCE [LARGE SCALE GENOMIC DNA]</scope>
    <source>
        <strain evidence="5">Intl2013</strain>
        <tissue evidence="5">Whole animal</tissue>
    </source>
</reference>
<dbReference type="PANTHER" id="PTHR18945">
    <property type="entry name" value="NEUROTRANSMITTER GATED ION CHANNEL"/>
    <property type="match status" value="1"/>
</dbReference>
<keyword evidence="2 3" id="KW-0472">Membrane</keyword>
<evidence type="ECO:0000256" key="2">
    <source>
        <dbReference type="ARBA" id="ARBA00023136"/>
    </source>
</evidence>
<dbReference type="GO" id="GO:0004888">
    <property type="term" value="F:transmembrane signaling receptor activity"/>
    <property type="evidence" value="ECO:0007669"/>
    <property type="project" value="InterPro"/>
</dbReference>
<gene>
    <name evidence="5" type="ORF">A3Q56_04876</name>
</gene>
<dbReference type="InterPro" id="IPR036734">
    <property type="entry name" value="Neur_chan_lig-bd_sf"/>
</dbReference>
<evidence type="ECO:0000256" key="1">
    <source>
        <dbReference type="ARBA" id="ARBA00004141"/>
    </source>
</evidence>
<comment type="caution">
    <text evidence="3">Lacks conserved residue(s) required for the propagation of feature annotation.</text>
</comment>
<dbReference type="InterPro" id="IPR036866">
    <property type="entry name" value="RibonucZ/Hydroxyglut_hydro"/>
</dbReference>
<dbReference type="OrthoDB" id="5975154at2759"/>
<protein>
    <recommendedName>
        <fullName evidence="4">Neurotransmitter-gated ion-channel ligand-binding domain-containing protein</fullName>
    </recommendedName>
</protein>
<accession>A0A177B0Y5</accession>
<organism evidence="5 6">
    <name type="scientific">Intoshia linei</name>
    <dbReference type="NCBI Taxonomy" id="1819745"/>
    <lineage>
        <taxon>Eukaryota</taxon>
        <taxon>Metazoa</taxon>
        <taxon>Spiralia</taxon>
        <taxon>Lophotrochozoa</taxon>
        <taxon>Mesozoa</taxon>
        <taxon>Orthonectida</taxon>
        <taxon>Rhopaluridae</taxon>
        <taxon>Intoshia</taxon>
    </lineage>
</organism>
<evidence type="ECO:0000313" key="5">
    <source>
        <dbReference type="EMBL" id="OAF67402.1"/>
    </source>
</evidence>
<dbReference type="InterPro" id="IPR006202">
    <property type="entry name" value="Neur_chan_lig-bd"/>
</dbReference>
<name>A0A177B0Y5_9BILA</name>
<comment type="similarity">
    <text evidence="3">Belongs to the ligand-gated ion channel (TC 1.A.9) family.</text>
</comment>
<comment type="subcellular location">
    <subcellularLocation>
        <location evidence="1">Membrane</location>
        <topology evidence="1">Multi-pass membrane protein</topology>
    </subcellularLocation>
</comment>
<dbReference type="InterPro" id="IPR018000">
    <property type="entry name" value="Neurotransmitter_ion_chnl_CS"/>
</dbReference>
<sequence>MKIYIFFLIWQFVASRNREEELIKVLLKDHNSEIRPLKDPDRNVTVKFGMTLIEIIQLNEIQQHISMNAWFSMSWKNDYMIWNKDTWNITNLNMPISNFWIPDIYLYNNAESNQLGTKIYHRSNAVVHFDGTIMWVPTSIVKATCKMNLENFPFDTQMCELKFGSWTYSSNQLDLQISDSLAIMHNYVDNRYWDISDKINNFSIVLFIMYLLSSCMMLNAINNGKLQIAFPNRYRHLFFCVLAKRLKYFNELNHIEMHLNMFMKSGKMHNEKLEKCEDVTDDLLCKIDDQITFTTIRNGSTKVKKLSNIQISCNICSNSIMSSKNIFDFYNFCYNKNTKGAGQEVGRSCIIVSFKGKKIMLDCGIHPGQSGGASLPYIDSIDVEDIDMVLISQ</sequence>
<dbReference type="EMBL" id="LWCA01000669">
    <property type="protein sequence ID" value="OAF67402.1"/>
    <property type="molecule type" value="Genomic_DNA"/>
</dbReference>
<dbReference type="Gene3D" id="3.60.15.10">
    <property type="entry name" value="Ribonuclease Z/Hydroxyacylglutathione hydrolase-like"/>
    <property type="match status" value="1"/>
</dbReference>
<dbReference type="Gene3D" id="2.70.170.10">
    <property type="entry name" value="Neurotransmitter-gated ion-channel ligand-binding domain"/>
    <property type="match status" value="1"/>
</dbReference>
<evidence type="ECO:0000313" key="6">
    <source>
        <dbReference type="Proteomes" id="UP000078046"/>
    </source>
</evidence>
<dbReference type="SUPFAM" id="SSF63712">
    <property type="entry name" value="Nicotinic receptor ligand binding domain-like"/>
    <property type="match status" value="1"/>
</dbReference>
<dbReference type="AlphaFoldDB" id="A0A177B0Y5"/>
<dbReference type="FunFam" id="2.70.170.10:FF:000028">
    <property type="entry name" value="AcetylCholine Receptor"/>
    <property type="match status" value="1"/>
</dbReference>
<feature type="transmembrane region" description="Helical" evidence="3">
    <location>
        <begin position="202"/>
        <end position="221"/>
    </location>
</feature>
<keyword evidence="3" id="KW-0812">Transmembrane</keyword>
<dbReference type="Proteomes" id="UP000078046">
    <property type="component" value="Unassembled WGS sequence"/>
</dbReference>
<dbReference type="SUPFAM" id="SSF56281">
    <property type="entry name" value="Metallo-hydrolase/oxidoreductase"/>
    <property type="match status" value="1"/>
</dbReference>
<evidence type="ECO:0000256" key="3">
    <source>
        <dbReference type="RuleBase" id="RU000687"/>
    </source>
</evidence>
<comment type="caution">
    <text evidence="5">The sequence shown here is derived from an EMBL/GenBank/DDBJ whole genome shotgun (WGS) entry which is preliminary data.</text>
</comment>
<dbReference type="PROSITE" id="PS00236">
    <property type="entry name" value="NEUROTR_ION_CHANNEL"/>
    <property type="match status" value="1"/>
</dbReference>
<feature type="domain" description="Neurotransmitter-gated ion-channel ligand-binding" evidence="4">
    <location>
        <begin position="19"/>
        <end position="197"/>
    </location>
</feature>
<keyword evidence="3" id="KW-1133">Transmembrane helix</keyword>
<dbReference type="InterPro" id="IPR006201">
    <property type="entry name" value="Neur_channel"/>
</dbReference>
<keyword evidence="3" id="KW-0407">Ion channel</keyword>
<dbReference type="Pfam" id="PF02931">
    <property type="entry name" value="Neur_chan_LBD"/>
    <property type="match status" value="1"/>
</dbReference>
<evidence type="ECO:0000259" key="4">
    <source>
        <dbReference type="Pfam" id="PF02931"/>
    </source>
</evidence>
<keyword evidence="3" id="KW-0406">Ion transport</keyword>
<dbReference type="GO" id="GO:0005230">
    <property type="term" value="F:extracellular ligand-gated monoatomic ion channel activity"/>
    <property type="evidence" value="ECO:0007669"/>
    <property type="project" value="InterPro"/>
</dbReference>
<keyword evidence="6" id="KW-1185">Reference proteome</keyword>
<proteinExistence type="inferred from homology"/>
<dbReference type="GO" id="GO:0016020">
    <property type="term" value="C:membrane"/>
    <property type="evidence" value="ECO:0007669"/>
    <property type="project" value="UniProtKB-SubCell"/>
</dbReference>